<evidence type="ECO:0000313" key="2">
    <source>
        <dbReference type="EMBL" id="SFO42469.1"/>
    </source>
</evidence>
<name>A0A1I5H2L8_9ACTN</name>
<dbReference type="InterPro" id="IPR037401">
    <property type="entry name" value="SnoaL-like"/>
</dbReference>
<dbReference type="PANTHER" id="PTHR41252:SF1">
    <property type="entry name" value="BLR2505 PROTEIN"/>
    <property type="match status" value="1"/>
</dbReference>
<dbReference type="Gene3D" id="3.10.450.50">
    <property type="match status" value="1"/>
</dbReference>
<dbReference type="PANTHER" id="PTHR41252">
    <property type="entry name" value="BLR2505 PROTEIN"/>
    <property type="match status" value="1"/>
</dbReference>
<protein>
    <recommendedName>
        <fullName evidence="1">SnoaL-like domain-containing protein</fullName>
    </recommendedName>
</protein>
<reference evidence="3" key="1">
    <citation type="submission" date="2016-10" db="EMBL/GenBank/DDBJ databases">
        <authorList>
            <person name="Varghese N."/>
            <person name="Submissions S."/>
        </authorList>
    </citation>
    <scope>NUCLEOTIDE SEQUENCE [LARGE SCALE GENOMIC DNA]</scope>
    <source>
        <strain evidence="3">DSM 43161</strain>
    </source>
</reference>
<keyword evidence="3" id="KW-1185">Reference proteome</keyword>
<gene>
    <name evidence="2" type="ORF">SAMN05660359_03357</name>
</gene>
<dbReference type="Pfam" id="PF12680">
    <property type="entry name" value="SnoaL_2"/>
    <property type="match status" value="1"/>
</dbReference>
<sequence length="127" mass="13868">MSGSDVAALRDAYEAFSRGDFAVASKILAPDVEWVEHGRGMPYSGTWHGPDSVVNDVWTQFAQYWGGPGVVGLETDEFLEAGDRIVVTGRFVGRDSEGRVLDAPCAHVWRMSDGAATHFADYVDWSV</sequence>
<proteinExistence type="predicted"/>
<dbReference type="SUPFAM" id="SSF54427">
    <property type="entry name" value="NTF2-like"/>
    <property type="match status" value="1"/>
</dbReference>
<evidence type="ECO:0000313" key="3">
    <source>
        <dbReference type="Proteomes" id="UP000183642"/>
    </source>
</evidence>
<dbReference type="OrthoDB" id="8451859at2"/>
<evidence type="ECO:0000259" key="1">
    <source>
        <dbReference type="Pfam" id="PF12680"/>
    </source>
</evidence>
<dbReference type="AlphaFoldDB" id="A0A1I5H2L8"/>
<dbReference type="RefSeq" id="WP_083427433.1">
    <property type="nucleotide sequence ID" value="NZ_FOWE01000008.1"/>
</dbReference>
<organism evidence="2 3">
    <name type="scientific">Geodermatophilus obscurus</name>
    <dbReference type="NCBI Taxonomy" id="1861"/>
    <lineage>
        <taxon>Bacteria</taxon>
        <taxon>Bacillati</taxon>
        <taxon>Actinomycetota</taxon>
        <taxon>Actinomycetes</taxon>
        <taxon>Geodermatophilales</taxon>
        <taxon>Geodermatophilaceae</taxon>
        <taxon>Geodermatophilus</taxon>
    </lineage>
</organism>
<accession>A0A1I5H2L8</accession>
<dbReference type="EMBL" id="FOWE01000008">
    <property type="protein sequence ID" value="SFO42469.1"/>
    <property type="molecule type" value="Genomic_DNA"/>
</dbReference>
<dbReference type="Proteomes" id="UP000183642">
    <property type="component" value="Unassembled WGS sequence"/>
</dbReference>
<dbReference type="InterPro" id="IPR032710">
    <property type="entry name" value="NTF2-like_dom_sf"/>
</dbReference>
<feature type="domain" description="SnoaL-like" evidence="1">
    <location>
        <begin position="10"/>
        <end position="117"/>
    </location>
</feature>